<evidence type="ECO:0000313" key="1">
    <source>
        <dbReference type="EMBL" id="CCB91624.1"/>
    </source>
</evidence>
<accession>F8LDR0</accession>
<name>F8LDR0_9BACT</name>
<reference evidence="1" key="1">
    <citation type="submission" date="2011-05" db="EMBL/GenBank/DDBJ databases">
        <title>Unity in variety -- the pan-genome of the Chlamydiae.</title>
        <authorList>
            <person name="Collingro A."/>
            <person name="Tischler P."/>
            <person name="Weinmaier T."/>
            <person name="Penz T."/>
            <person name="Heinz E."/>
            <person name="Brunham R.C."/>
            <person name="Read T.D."/>
            <person name="Bavoil P.M."/>
            <person name="Sachse K."/>
            <person name="Kahane S."/>
            <person name="Friedman M.G."/>
            <person name="Rattei T."/>
            <person name="Myers G.S.A."/>
            <person name="Horn M."/>
        </authorList>
    </citation>
    <scope>NUCLEOTIDE SEQUENCE</scope>
    <source>
        <strain evidence="1">2032/99</strain>
    </source>
</reference>
<dbReference type="EMBL" id="FR872654">
    <property type="protein sequence ID" value="CCB91624.1"/>
    <property type="molecule type" value="Genomic_DNA"/>
</dbReference>
<sequence length="226" mass="26256">MKPQEITMLMANSGDMLREFDRQVDDYDRSIDCGFFLFKWGKKLTKWVKKTAGQLCLRMLGLHKIKKSKNNAYTIARFKRIIDQVCDTGPLNELIDGIEKELPSDGPGLNPFLAQIKYYHTNKNQRPEGEVDPNRYDQSVDLKILMMTEEELKDVDPNYIWAYLEVGCGVLLCALPFPPAQWLGRTLITSGVSHFAYTYYINTDEENRNKKNQHEQSEIKQYLEAF</sequence>
<gene>
    <name evidence="1" type="ORF">WCH_BQ09920</name>
</gene>
<dbReference type="AlphaFoldDB" id="F8LDR0"/>
<organism evidence="1">
    <name type="scientific">Waddlia chondrophila 2032/99</name>
    <dbReference type="NCBI Taxonomy" id="765953"/>
    <lineage>
        <taxon>Bacteria</taxon>
        <taxon>Pseudomonadati</taxon>
        <taxon>Chlamydiota</taxon>
        <taxon>Chlamydiia</taxon>
        <taxon>Parachlamydiales</taxon>
        <taxon>Waddliaceae</taxon>
        <taxon>Waddlia</taxon>
    </lineage>
</organism>
<protein>
    <submittedName>
        <fullName evidence="1">Uncharacterized protein</fullName>
    </submittedName>
</protein>
<proteinExistence type="predicted"/>